<gene>
    <name evidence="3" type="ORF">GIW81_15275</name>
</gene>
<proteinExistence type="predicted"/>
<feature type="region of interest" description="Disordered" evidence="1">
    <location>
        <begin position="71"/>
        <end position="91"/>
    </location>
</feature>
<dbReference type="AlphaFoldDB" id="A0A6I3KP38"/>
<keyword evidence="4" id="KW-1185">Reference proteome</keyword>
<dbReference type="RefSeq" id="WP_154740215.1">
    <property type="nucleotide sequence ID" value="NZ_WMBQ01000002.1"/>
</dbReference>
<name>A0A6I3KP38_9HYPH</name>
<feature type="chain" id="PRO_5026123000" description="YARHG domain-containing protein" evidence="2">
    <location>
        <begin position="28"/>
        <end position="91"/>
    </location>
</feature>
<feature type="signal peptide" evidence="2">
    <location>
        <begin position="1"/>
        <end position="27"/>
    </location>
</feature>
<evidence type="ECO:0000313" key="3">
    <source>
        <dbReference type="EMBL" id="MTD95700.1"/>
    </source>
</evidence>
<dbReference type="Proteomes" id="UP000440694">
    <property type="component" value="Unassembled WGS sequence"/>
</dbReference>
<evidence type="ECO:0000313" key="4">
    <source>
        <dbReference type="Proteomes" id="UP000440694"/>
    </source>
</evidence>
<reference evidence="3 4" key="1">
    <citation type="submission" date="2019-11" db="EMBL/GenBank/DDBJ databases">
        <title>Identification of a novel strain.</title>
        <authorList>
            <person name="Xu Q."/>
            <person name="Wang G."/>
        </authorList>
    </citation>
    <scope>NUCLEOTIDE SEQUENCE [LARGE SCALE GENOMIC DNA]</scope>
    <source>
        <strain evidence="4">xq</strain>
    </source>
</reference>
<evidence type="ECO:0008006" key="5">
    <source>
        <dbReference type="Google" id="ProtNLM"/>
    </source>
</evidence>
<protein>
    <recommendedName>
        <fullName evidence="5">YARHG domain-containing protein</fullName>
    </recommendedName>
</protein>
<accession>A0A6I3KP38</accession>
<dbReference type="EMBL" id="WMBQ01000002">
    <property type="protein sequence ID" value="MTD95700.1"/>
    <property type="molecule type" value="Genomic_DNA"/>
</dbReference>
<comment type="caution">
    <text evidence="3">The sequence shown here is derived from an EMBL/GenBank/DDBJ whole genome shotgun (WGS) entry which is preliminary data.</text>
</comment>
<organism evidence="3 4">
    <name type="scientific">Hyphomicrobium album</name>
    <dbReference type="NCBI Taxonomy" id="2665159"/>
    <lineage>
        <taxon>Bacteria</taxon>
        <taxon>Pseudomonadati</taxon>
        <taxon>Pseudomonadota</taxon>
        <taxon>Alphaproteobacteria</taxon>
        <taxon>Hyphomicrobiales</taxon>
        <taxon>Hyphomicrobiaceae</taxon>
        <taxon>Hyphomicrobium</taxon>
    </lineage>
</organism>
<evidence type="ECO:0000256" key="1">
    <source>
        <dbReference type="SAM" id="MobiDB-lite"/>
    </source>
</evidence>
<evidence type="ECO:0000256" key="2">
    <source>
        <dbReference type="SAM" id="SignalP"/>
    </source>
</evidence>
<sequence>MTSALRAAFPVLALIGAAAGLTAPALANCDWYVKTSLEQQQRNLKLKCGLSGAEWSVDKGAHAAWCASVSPDTSRSTAQKREADLGKCAAK</sequence>
<keyword evidence="2" id="KW-0732">Signal</keyword>